<evidence type="ECO:0000313" key="7">
    <source>
        <dbReference type="RefSeq" id="XP_031756411.1"/>
    </source>
</evidence>
<feature type="transmembrane region" description="Helical" evidence="4">
    <location>
        <begin position="49"/>
        <end position="70"/>
    </location>
</feature>
<organism evidence="5 6">
    <name type="scientific">Xenopus tropicalis</name>
    <name type="common">Western clawed frog</name>
    <name type="synonym">Silurana tropicalis</name>
    <dbReference type="NCBI Taxonomy" id="8364"/>
    <lineage>
        <taxon>Eukaryota</taxon>
        <taxon>Metazoa</taxon>
        <taxon>Chordata</taxon>
        <taxon>Craniata</taxon>
        <taxon>Vertebrata</taxon>
        <taxon>Euteleostomi</taxon>
        <taxon>Amphibia</taxon>
        <taxon>Batrachia</taxon>
        <taxon>Anura</taxon>
        <taxon>Pipoidea</taxon>
        <taxon>Pipidae</taxon>
        <taxon>Xenopodinae</taxon>
        <taxon>Xenopus</taxon>
        <taxon>Silurana</taxon>
    </lineage>
</organism>
<accession>A0A8J1JHB8</accession>
<keyword evidence="2" id="KW-0442">Lipid degradation</keyword>
<dbReference type="GO" id="GO:0016787">
    <property type="term" value="F:hydrolase activity"/>
    <property type="evidence" value="ECO:0007669"/>
    <property type="project" value="UniProtKB-KW"/>
</dbReference>
<evidence type="ECO:0000256" key="4">
    <source>
        <dbReference type="SAM" id="Phobius"/>
    </source>
</evidence>
<keyword evidence="4" id="KW-1133">Transmembrane helix</keyword>
<keyword evidence="5" id="KW-1185">Reference proteome</keyword>
<keyword evidence="1" id="KW-0378">Hydrolase</keyword>
<keyword evidence="4" id="KW-0472">Membrane</keyword>
<protein>
    <submittedName>
        <fullName evidence="6 7">Sn1-specific diacylglycerol lipase alpha-like isoform X1</fullName>
    </submittedName>
</protein>
<keyword evidence="4" id="KW-0812">Transmembrane</keyword>
<dbReference type="OrthoDB" id="438440at2759"/>
<dbReference type="Xenbase" id="XB-GENE-29095987">
    <property type="gene designation" value="LOC116410313"/>
</dbReference>
<dbReference type="RefSeq" id="XP_031756410.1">
    <property type="nucleotide sequence ID" value="XM_031900550.1"/>
</dbReference>
<dbReference type="KEGG" id="xtr:116410313"/>
<dbReference type="AGR" id="Xenbase:XB-GENE-29095987"/>
<reference evidence="6 7" key="1">
    <citation type="submission" date="2025-04" db="UniProtKB">
        <authorList>
            <consortium name="RefSeq"/>
        </authorList>
    </citation>
    <scope>IDENTIFICATION</scope>
    <source>
        <strain evidence="6 7">Nigerian</strain>
        <tissue evidence="6 7">Liver and blood</tissue>
    </source>
</reference>
<evidence type="ECO:0000313" key="5">
    <source>
        <dbReference type="Proteomes" id="UP000008143"/>
    </source>
</evidence>
<dbReference type="GeneID" id="116410313"/>
<evidence type="ECO:0000256" key="2">
    <source>
        <dbReference type="ARBA" id="ARBA00022963"/>
    </source>
</evidence>
<dbReference type="RefSeq" id="XP_031756411.1">
    <property type="nucleotide sequence ID" value="XM_031900551.1"/>
</dbReference>
<dbReference type="PANTHER" id="PTHR45792">
    <property type="entry name" value="DIACYLGLYCEROL LIPASE HOMOLOG-RELATED"/>
    <property type="match status" value="1"/>
</dbReference>
<evidence type="ECO:0000256" key="1">
    <source>
        <dbReference type="ARBA" id="ARBA00022801"/>
    </source>
</evidence>
<evidence type="ECO:0000313" key="8">
    <source>
        <dbReference type="Xenbase" id="XB-GENE-29095987"/>
    </source>
</evidence>
<dbReference type="Proteomes" id="UP000008143">
    <property type="component" value="Chromosome 4"/>
</dbReference>
<name>A0A8J1JHB8_XENTR</name>
<dbReference type="AlphaFoldDB" id="A0A8J1JHB8"/>
<gene>
    <name evidence="6 7 8" type="primary">LOC116410313</name>
</gene>
<dbReference type="PANTHER" id="PTHR45792:SF8">
    <property type="entry name" value="DIACYLGLYCEROL LIPASE-ALPHA"/>
    <property type="match status" value="1"/>
</dbReference>
<evidence type="ECO:0000256" key="3">
    <source>
        <dbReference type="ARBA" id="ARBA00023098"/>
    </source>
</evidence>
<proteinExistence type="predicted"/>
<evidence type="ECO:0000313" key="6">
    <source>
        <dbReference type="RefSeq" id="XP_031756410.1"/>
    </source>
</evidence>
<dbReference type="GO" id="GO:0016042">
    <property type="term" value="P:lipid catabolic process"/>
    <property type="evidence" value="ECO:0007669"/>
    <property type="project" value="UniProtKB-KW"/>
</dbReference>
<keyword evidence="3" id="KW-0443">Lipid metabolism</keyword>
<sequence length="100" mass="11362">MLPQLGRSWSGVPGHPAQLHIAEMAIIWLSMRGGILYTEPRDSMQYVLYVRLAILVIEFIYAIMGIVWLAQYYTSCNDVTAKNVTLGEDCKDRLETLTIK</sequence>
<dbReference type="InterPro" id="IPR052214">
    <property type="entry name" value="DAG_Lipase-Related"/>
</dbReference>